<name>A0A6G1VH68_9BACT</name>
<protein>
    <submittedName>
        <fullName evidence="4">DUF3108 domain-containing protein</fullName>
    </submittedName>
</protein>
<feature type="chain" id="PRO_5042728174" evidence="1">
    <location>
        <begin position="23"/>
        <end position="270"/>
    </location>
</feature>
<organism evidence="4 6">
    <name type="scientific">Segatella copri</name>
    <dbReference type="NCBI Taxonomy" id="165179"/>
    <lineage>
        <taxon>Bacteria</taxon>
        <taxon>Pseudomonadati</taxon>
        <taxon>Bacteroidota</taxon>
        <taxon>Bacteroidia</taxon>
        <taxon>Bacteroidales</taxon>
        <taxon>Prevotellaceae</taxon>
        <taxon>Segatella</taxon>
    </lineage>
</organism>
<accession>A0A6G1VH68</accession>
<dbReference type="Pfam" id="PF11306">
    <property type="entry name" value="DUF3108"/>
    <property type="match status" value="1"/>
</dbReference>
<evidence type="ECO:0000313" key="6">
    <source>
        <dbReference type="Proteomes" id="UP000477980"/>
    </source>
</evidence>
<dbReference type="OrthoDB" id="9808473at2"/>
<dbReference type="Proteomes" id="UP001205531">
    <property type="component" value="Unassembled WGS sequence"/>
</dbReference>
<evidence type="ECO:0000313" key="5">
    <source>
        <dbReference type="Proteomes" id="UP000442105"/>
    </source>
</evidence>
<feature type="signal peptide" evidence="1">
    <location>
        <begin position="1"/>
        <end position="22"/>
    </location>
</feature>
<evidence type="ECO:0000256" key="1">
    <source>
        <dbReference type="SAM" id="SignalP"/>
    </source>
</evidence>
<reference evidence="2" key="2">
    <citation type="submission" date="2022-07" db="EMBL/GenBank/DDBJ databases">
        <title>Prevotella copri.</title>
        <authorList>
            <person name="Yang C."/>
        </authorList>
    </citation>
    <scope>NUCLEOTIDE SEQUENCE</scope>
    <source>
        <strain evidence="2">HF2107</strain>
    </source>
</reference>
<keyword evidence="1" id="KW-0732">Signal</keyword>
<dbReference type="EMBL" id="JANDWZ010000020">
    <property type="protein sequence ID" value="MCP9564831.1"/>
    <property type="molecule type" value="Genomic_DNA"/>
</dbReference>
<evidence type="ECO:0000313" key="3">
    <source>
        <dbReference type="EMBL" id="MQN11598.1"/>
    </source>
</evidence>
<reference evidence="5 6" key="1">
    <citation type="submission" date="2019-09" db="EMBL/GenBank/DDBJ databases">
        <title>Distinct polysaccharide growth profiles of human intestinal Prevotella copri isolates.</title>
        <authorList>
            <person name="Fehlner-Peach H."/>
            <person name="Magnabosco C."/>
            <person name="Raghavan V."/>
            <person name="Scher J.U."/>
            <person name="Tett A."/>
            <person name="Cox L.M."/>
            <person name="Gottsegen C."/>
            <person name="Watters A."/>
            <person name="Wiltshire- Gordon J.D."/>
            <person name="Segata N."/>
            <person name="Bonneau R."/>
            <person name="Littman D.R."/>
        </authorList>
    </citation>
    <scope>NUCLEOTIDE SEQUENCE [LARGE SCALE GENOMIC DNA]</scope>
    <source>
        <strain evidence="6">iAA917</strain>
        <strain evidence="4">IAA917</strain>
        <strain evidence="5">iAQ1179</strain>
        <strain evidence="3">IAQ1179</strain>
    </source>
</reference>
<dbReference type="AlphaFoldDB" id="A0A6G1VH68"/>
<dbReference type="InterPro" id="IPR021457">
    <property type="entry name" value="DUF3108"/>
</dbReference>
<dbReference type="EMBL" id="VZCW01000046">
    <property type="protein sequence ID" value="MQN11598.1"/>
    <property type="molecule type" value="Genomic_DNA"/>
</dbReference>
<comment type="caution">
    <text evidence="4">The sequence shown here is derived from an EMBL/GenBank/DDBJ whole genome shotgun (WGS) entry which is preliminary data.</text>
</comment>
<sequence>MKLLKSFIVAMLLLLVNTSVSAQCTFRNTAFKSGEFLTYNLYYNWKFVWVKAGTASMSVVQTTHKGKPAYRGSLVTRGNKRVDDFFVLRDTLLCYTGTDMAPMYFRKGAREGKRYTVDEVFYNYAGGNCNVNLHYQNKHGEHRWKKHSYDDCVFDMMNIFLRARSFDPANWKKGHSVKFPICDGGGRTPAQLKYGGKVTVKADNGIKYRCLRLEYQEYEDEKWKKIVDFYITDDENHIPVRLDMFLKFGSAKAFLVNAKGTRNPITSIVK</sequence>
<dbReference type="RefSeq" id="WP_118312679.1">
    <property type="nucleotide sequence ID" value="NZ_CP152346.1"/>
</dbReference>
<gene>
    <name evidence="4" type="ORF">F7D25_00340</name>
    <name evidence="3" type="ORF">F7D95_01925</name>
    <name evidence="2" type="ORF">NNC64_09715</name>
</gene>
<dbReference type="EMBL" id="VZAH01000005">
    <property type="protein sequence ID" value="MQP12896.1"/>
    <property type="molecule type" value="Genomic_DNA"/>
</dbReference>
<dbReference type="Proteomes" id="UP000477980">
    <property type="component" value="Unassembled WGS sequence"/>
</dbReference>
<proteinExistence type="predicted"/>
<evidence type="ECO:0000313" key="4">
    <source>
        <dbReference type="EMBL" id="MQP12896.1"/>
    </source>
</evidence>
<evidence type="ECO:0000313" key="2">
    <source>
        <dbReference type="EMBL" id="MCP9564831.1"/>
    </source>
</evidence>
<dbReference type="Proteomes" id="UP000442105">
    <property type="component" value="Unassembled WGS sequence"/>
</dbReference>